<dbReference type="GO" id="GO:0006508">
    <property type="term" value="P:proteolysis"/>
    <property type="evidence" value="ECO:0007669"/>
    <property type="project" value="UniProtKB-KW"/>
</dbReference>
<keyword evidence="3" id="KW-0378">Hydrolase</keyword>
<sequence length="221" mass="24901">MDAPARKQQESLMVTTQTIETLFKDEAVFQIGETEITIFPVPGYIDPESGHAAEFKDDPLDPSVKPIKKGEGTSDKRKNGATVALQALTGTGSDITEEAKKFMGVPYLFGTEPYEQSKRFDCSSFVQYVFEKFNYSLPRTARAQAGRGTFVQRSELRVGDLMFFYVPGRFKSDEEVGHVAIYLGNQKMIHSSPLPEDGVQISEINKDYWKQTFLYAKRILD</sequence>
<comment type="similarity">
    <text evidence="1">Belongs to the peptidase C40 family.</text>
</comment>
<evidence type="ECO:0000256" key="2">
    <source>
        <dbReference type="ARBA" id="ARBA00022670"/>
    </source>
</evidence>
<evidence type="ECO:0000259" key="6">
    <source>
        <dbReference type="PROSITE" id="PS51935"/>
    </source>
</evidence>
<feature type="domain" description="NlpC/P60" evidence="6">
    <location>
        <begin position="89"/>
        <end position="220"/>
    </location>
</feature>
<feature type="compositionally biased region" description="Basic and acidic residues" evidence="5">
    <location>
        <begin position="50"/>
        <end position="59"/>
    </location>
</feature>
<evidence type="ECO:0000313" key="7">
    <source>
        <dbReference type="EMBL" id="MBJ6362161.1"/>
    </source>
</evidence>
<evidence type="ECO:0000256" key="5">
    <source>
        <dbReference type="SAM" id="MobiDB-lite"/>
    </source>
</evidence>
<dbReference type="PANTHER" id="PTHR47053">
    <property type="entry name" value="MUREIN DD-ENDOPEPTIDASE MEPH-RELATED"/>
    <property type="match status" value="1"/>
</dbReference>
<keyword evidence="2" id="KW-0645">Protease</keyword>
<organism evidence="7 8">
    <name type="scientific">Paenibacillus roseus</name>
    <dbReference type="NCBI Taxonomy" id="2798579"/>
    <lineage>
        <taxon>Bacteria</taxon>
        <taxon>Bacillati</taxon>
        <taxon>Bacillota</taxon>
        <taxon>Bacilli</taxon>
        <taxon>Bacillales</taxon>
        <taxon>Paenibacillaceae</taxon>
        <taxon>Paenibacillus</taxon>
    </lineage>
</organism>
<name>A0A934IZM7_9BACL</name>
<comment type="caution">
    <text evidence="7">The sequence shown here is derived from an EMBL/GenBank/DDBJ whole genome shotgun (WGS) entry which is preliminary data.</text>
</comment>
<dbReference type="Gene3D" id="3.90.1720.10">
    <property type="entry name" value="endopeptidase domain like (from Nostoc punctiforme)"/>
    <property type="match status" value="1"/>
</dbReference>
<dbReference type="Pfam" id="PF00877">
    <property type="entry name" value="NLPC_P60"/>
    <property type="match status" value="1"/>
</dbReference>
<evidence type="ECO:0000256" key="4">
    <source>
        <dbReference type="ARBA" id="ARBA00022807"/>
    </source>
</evidence>
<proteinExistence type="inferred from homology"/>
<evidence type="ECO:0000313" key="8">
    <source>
        <dbReference type="Proteomes" id="UP000640274"/>
    </source>
</evidence>
<accession>A0A934IZM7</accession>
<dbReference type="InterPro" id="IPR051202">
    <property type="entry name" value="Peptidase_C40"/>
</dbReference>
<dbReference type="SUPFAM" id="SSF54001">
    <property type="entry name" value="Cysteine proteinases"/>
    <property type="match status" value="1"/>
</dbReference>
<dbReference type="InterPro" id="IPR038765">
    <property type="entry name" value="Papain-like_cys_pep_sf"/>
</dbReference>
<feature type="compositionally biased region" description="Basic and acidic residues" evidence="5">
    <location>
        <begin position="68"/>
        <end position="78"/>
    </location>
</feature>
<keyword evidence="4" id="KW-0788">Thiol protease</keyword>
<protein>
    <submittedName>
        <fullName evidence="7">C40 family peptidase</fullName>
    </submittedName>
</protein>
<dbReference type="EMBL" id="JAELUP010000065">
    <property type="protein sequence ID" value="MBJ6362161.1"/>
    <property type="molecule type" value="Genomic_DNA"/>
</dbReference>
<dbReference type="AlphaFoldDB" id="A0A934IZM7"/>
<reference evidence="7" key="1">
    <citation type="submission" date="2020-12" db="EMBL/GenBank/DDBJ databases">
        <authorList>
            <person name="Huq M.A."/>
        </authorList>
    </citation>
    <scope>NUCLEOTIDE SEQUENCE</scope>
    <source>
        <strain evidence="7">MAHUQ-46</strain>
    </source>
</reference>
<dbReference type="InterPro" id="IPR000064">
    <property type="entry name" value="NLP_P60_dom"/>
</dbReference>
<keyword evidence="8" id="KW-1185">Reference proteome</keyword>
<gene>
    <name evidence="7" type="ORF">JFN88_12875</name>
</gene>
<evidence type="ECO:0000256" key="3">
    <source>
        <dbReference type="ARBA" id="ARBA00022801"/>
    </source>
</evidence>
<evidence type="ECO:0000256" key="1">
    <source>
        <dbReference type="ARBA" id="ARBA00007074"/>
    </source>
</evidence>
<dbReference type="PROSITE" id="PS51935">
    <property type="entry name" value="NLPC_P60"/>
    <property type="match status" value="1"/>
</dbReference>
<dbReference type="Proteomes" id="UP000640274">
    <property type="component" value="Unassembled WGS sequence"/>
</dbReference>
<dbReference type="PANTHER" id="PTHR47053:SF1">
    <property type="entry name" value="MUREIN DD-ENDOPEPTIDASE MEPH-RELATED"/>
    <property type="match status" value="1"/>
</dbReference>
<feature type="region of interest" description="Disordered" evidence="5">
    <location>
        <begin position="50"/>
        <end position="78"/>
    </location>
</feature>
<dbReference type="GO" id="GO:0008234">
    <property type="term" value="F:cysteine-type peptidase activity"/>
    <property type="evidence" value="ECO:0007669"/>
    <property type="project" value="UniProtKB-KW"/>
</dbReference>